<reference evidence="2 4" key="1">
    <citation type="journal article" date="2008" name="Science">
        <title>The Physcomitrella genome reveals evolutionary insights into the conquest of land by plants.</title>
        <authorList>
            <person name="Rensing S."/>
            <person name="Lang D."/>
            <person name="Zimmer A."/>
            <person name="Terry A."/>
            <person name="Salamov A."/>
            <person name="Shapiro H."/>
            <person name="Nishiyama T."/>
            <person name="Perroud P.-F."/>
            <person name="Lindquist E."/>
            <person name="Kamisugi Y."/>
            <person name="Tanahashi T."/>
            <person name="Sakakibara K."/>
            <person name="Fujita T."/>
            <person name="Oishi K."/>
            <person name="Shin-I T."/>
            <person name="Kuroki Y."/>
            <person name="Toyoda A."/>
            <person name="Suzuki Y."/>
            <person name="Hashimoto A."/>
            <person name="Yamaguchi K."/>
            <person name="Sugano A."/>
            <person name="Kohara Y."/>
            <person name="Fujiyama A."/>
            <person name="Anterola A."/>
            <person name="Aoki S."/>
            <person name="Ashton N."/>
            <person name="Barbazuk W.B."/>
            <person name="Barker E."/>
            <person name="Bennetzen J."/>
            <person name="Bezanilla M."/>
            <person name="Blankenship R."/>
            <person name="Cho S.H."/>
            <person name="Dutcher S."/>
            <person name="Estelle M."/>
            <person name="Fawcett J.A."/>
            <person name="Gundlach H."/>
            <person name="Hanada K."/>
            <person name="Heyl A."/>
            <person name="Hicks K.A."/>
            <person name="Hugh J."/>
            <person name="Lohr M."/>
            <person name="Mayer K."/>
            <person name="Melkozernov A."/>
            <person name="Murata T."/>
            <person name="Nelson D."/>
            <person name="Pils B."/>
            <person name="Prigge M."/>
            <person name="Reiss B."/>
            <person name="Renner T."/>
            <person name="Rombauts S."/>
            <person name="Rushton P."/>
            <person name="Sanderfoot A."/>
            <person name="Schween G."/>
            <person name="Shiu S.-H."/>
            <person name="Stueber K."/>
            <person name="Theodoulou F.L."/>
            <person name="Tu H."/>
            <person name="Van de Peer Y."/>
            <person name="Verrier P.J."/>
            <person name="Waters E."/>
            <person name="Wood A."/>
            <person name="Yang L."/>
            <person name="Cove D."/>
            <person name="Cuming A."/>
            <person name="Hasebe M."/>
            <person name="Lucas S."/>
            <person name="Mishler D.B."/>
            <person name="Reski R."/>
            <person name="Grigoriev I."/>
            <person name="Quatrano R.S."/>
            <person name="Boore J.L."/>
        </authorList>
    </citation>
    <scope>NUCLEOTIDE SEQUENCE [LARGE SCALE GENOMIC DNA]</scope>
    <source>
        <strain evidence="3 4">cv. Gransden 2004</strain>
    </source>
</reference>
<protein>
    <recommendedName>
        <fullName evidence="1">Retroviral polymerase SH3-like domain-containing protein</fullName>
    </recommendedName>
</protein>
<evidence type="ECO:0000259" key="1">
    <source>
        <dbReference type="Pfam" id="PF25597"/>
    </source>
</evidence>
<dbReference type="AlphaFoldDB" id="A0A2K1JEK0"/>
<dbReference type="Pfam" id="PF25597">
    <property type="entry name" value="SH3_retrovirus"/>
    <property type="match status" value="1"/>
</dbReference>
<dbReference type="InterPro" id="IPR057670">
    <property type="entry name" value="SH3_retrovirus"/>
</dbReference>
<reference evidence="2 4" key="2">
    <citation type="journal article" date="2018" name="Plant J.">
        <title>The Physcomitrella patens chromosome-scale assembly reveals moss genome structure and evolution.</title>
        <authorList>
            <person name="Lang D."/>
            <person name="Ullrich K.K."/>
            <person name="Murat F."/>
            <person name="Fuchs J."/>
            <person name="Jenkins J."/>
            <person name="Haas F.B."/>
            <person name="Piednoel M."/>
            <person name="Gundlach H."/>
            <person name="Van Bel M."/>
            <person name="Meyberg R."/>
            <person name="Vives C."/>
            <person name="Morata J."/>
            <person name="Symeonidi A."/>
            <person name="Hiss M."/>
            <person name="Muchero W."/>
            <person name="Kamisugi Y."/>
            <person name="Saleh O."/>
            <person name="Blanc G."/>
            <person name="Decker E.L."/>
            <person name="van Gessel N."/>
            <person name="Grimwood J."/>
            <person name="Hayes R.D."/>
            <person name="Graham S.W."/>
            <person name="Gunter L.E."/>
            <person name="McDaniel S.F."/>
            <person name="Hoernstein S.N.W."/>
            <person name="Larsson A."/>
            <person name="Li F.W."/>
            <person name="Perroud P.F."/>
            <person name="Phillips J."/>
            <person name="Ranjan P."/>
            <person name="Rokshar D.S."/>
            <person name="Rothfels C.J."/>
            <person name="Schneider L."/>
            <person name="Shu S."/>
            <person name="Stevenson D.W."/>
            <person name="Thummler F."/>
            <person name="Tillich M."/>
            <person name="Villarreal Aguilar J.C."/>
            <person name="Widiez T."/>
            <person name="Wong G.K."/>
            <person name="Wymore A."/>
            <person name="Zhang Y."/>
            <person name="Zimmer A.D."/>
            <person name="Quatrano R.S."/>
            <person name="Mayer K.F.X."/>
            <person name="Goodstein D."/>
            <person name="Casacuberta J.M."/>
            <person name="Vandepoele K."/>
            <person name="Reski R."/>
            <person name="Cuming A.C."/>
            <person name="Tuskan G.A."/>
            <person name="Maumus F."/>
            <person name="Salse J."/>
            <person name="Schmutz J."/>
            <person name="Rensing S.A."/>
        </authorList>
    </citation>
    <scope>NUCLEOTIDE SEQUENCE [LARGE SCALE GENOMIC DNA]</scope>
    <source>
        <strain evidence="3 4">cv. Gransden 2004</strain>
    </source>
</reference>
<evidence type="ECO:0000313" key="4">
    <source>
        <dbReference type="Proteomes" id="UP000006727"/>
    </source>
</evidence>
<evidence type="ECO:0000313" key="2">
    <source>
        <dbReference type="EMBL" id="PNR39939.1"/>
    </source>
</evidence>
<feature type="domain" description="Retroviral polymerase SH3-like" evidence="1">
    <location>
        <begin position="109"/>
        <end position="145"/>
    </location>
</feature>
<sequence length="176" mass="20252">MKEWKPIGTPLEVNLNLMKHTYEEFAKVEDEIKDFLYKTVVGSLIYAIIDTRMELAYAMSIAARTISLSAQFSSFLCPEAVCSATYLLNRCAFYSHKPSVSHLCILGYTAYMHISSLFHYKLQIKSIPTIFVDYDNNSKAYKCYDRLGTCPITWIRKRQSTVSDNSTESEYKALNY</sequence>
<organism evidence="2">
    <name type="scientific">Physcomitrium patens</name>
    <name type="common">Spreading-leaved earth moss</name>
    <name type="synonym">Physcomitrella patens</name>
    <dbReference type="NCBI Taxonomy" id="3218"/>
    <lineage>
        <taxon>Eukaryota</taxon>
        <taxon>Viridiplantae</taxon>
        <taxon>Streptophyta</taxon>
        <taxon>Embryophyta</taxon>
        <taxon>Bryophyta</taxon>
        <taxon>Bryophytina</taxon>
        <taxon>Bryopsida</taxon>
        <taxon>Funariidae</taxon>
        <taxon>Funariales</taxon>
        <taxon>Funariaceae</taxon>
        <taxon>Physcomitrium</taxon>
    </lineage>
</organism>
<dbReference type="InParanoid" id="A0A2K1JEK0"/>
<gene>
    <name evidence="2" type="ORF">PHYPA_020219</name>
</gene>
<keyword evidence="4" id="KW-1185">Reference proteome</keyword>
<name>A0A2K1JEK0_PHYPA</name>
<evidence type="ECO:0000313" key="3">
    <source>
        <dbReference type="EnsemblPlants" id="Pp3c15_25230V3.1"/>
    </source>
</evidence>
<proteinExistence type="predicted"/>
<dbReference type="Proteomes" id="UP000006727">
    <property type="component" value="Chromosome 15"/>
</dbReference>
<dbReference type="Gramene" id="Pp3c15_25230V3.1">
    <property type="protein sequence ID" value="Pp3c15_25230V3.1"/>
    <property type="gene ID" value="Pp3c15_25230"/>
</dbReference>
<reference evidence="3" key="3">
    <citation type="submission" date="2020-12" db="UniProtKB">
        <authorList>
            <consortium name="EnsemblPlants"/>
        </authorList>
    </citation>
    <scope>IDENTIFICATION</scope>
</reference>
<dbReference type="EnsemblPlants" id="Pp3c15_25230V3.1">
    <property type="protein sequence ID" value="Pp3c15_25230V3.1"/>
    <property type="gene ID" value="Pp3c15_25230"/>
</dbReference>
<accession>A0A2K1JEK0</accession>
<dbReference type="EMBL" id="ABEU02000015">
    <property type="protein sequence ID" value="PNR39939.1"/>
    <property type="molecule type" value="Genomic_DNA"/>
</dbReference>